<protein>
    <submittedName>
        <fullName evidence="3">Uncharacterized protein LOC103485378 isoform X6</fullName>
    </submittedName>
</protein>
<feature type="domain" description="GST N-terminal" evidence="1">
    <location>
        <begin position="248"/>
        <end position="329"/>
    </location>
</feature>
<dbReference type="InterPro" id="IPR011767">
    <property type="entry name" value="GLR_AS"/>
</dbReference>
<dbReference type="PROSITE" id="PS00195">
    <property type="entry name" value="GLUTAREDOXIN_1"/>
    <property type="match status" value="1"/>
</dbReference>
<sequence length="330" mass="37152">MTSFYFATPYHSSLHCSSVLHSEQSFNQAATSVLFNRNLFPNSAKKFKISSRRRRFCADSVRSCVETEESRTQISPESYEVPSNGSTLSTSFLSYLCPLLKLFAVATSSLSSLARLPWGSRTLSDNSHSNRNIDLESLLPLQLYEFEACPFCRRVREALTELDLSVEVYPCPKGSIRHRNIVKKYGGKEQFPFLIDPNTSTSLYESGDIVRYLFYQYGNGRSPSTGLLGRAGRGMTLWGKALTDPPPEKLKLFSYENNPYARIVREALCELELPYILHNVGKGSLQTKLLLDVSGSKEVPYLIDPNTGIKTGDYKQILSHIFQTYSTATR</sequence>
<dbReference type="SUPFAM" id="SSF52833">
    <property type="entry name" value="Thioredoxin-like"/>
    <property type="match status" value="2"/>
</dbReference>
<evidence type="ECO:0000313" key="3">
    <source>
        <dbReference type="RefSeq" id="XP_050938670.1"/>
    </source>
</evidence>
<feature type="domain" description="GST N-terminal" evidence="1">
    <location>
        <begin position="139"/>
        <end position="221"/>
    </location>
</feature>
<dbReference type="PROSITE" id="PS51354">
    <property type="entry name" value="GLUTAREDOXIN_2"/>
    <property type="match status" value="1"/>
</dbReference>
<keyword evidence="2" id="KW-1185">Reference proteome</keyword>
<evidence type="ECO:0000313" key="2">
    <source>
        <dbReference type="Proteomes" id="UP001652600"/>
    </source>
</evidence>
<evidence type="ECO:0000259" key="1">
    <source>
        <dbReference type="PROSITE" id="PS50404"/>
    </source>
</evidence>
<name>A0ABM3KLM7_CUCME</name>
<dbReference type="Pfam" id="PF13417">
    <property type="entry name" value="GST_N_3"/>
    <property type="match status" value="2"/>
</dbReference>
<dbReference type="InterPro" id="IPR036249">
    <property type="entry name" value="Thioredoxin-like_sf"/>
</dbReference>
<reference evidence="3" key="1">
    <citation type="submission" date="2025-08" db="UniProtKB">
        <authorList>
            <consortium name="RefSeq"/>
        </authorList>
    </citation>
    <scope>IDENTIFICATION</scope>
    <source>
        <tissue evidence="3">Stem</tissue>
    </source>
</reference>
<dbReference type="Proteomes" id="UP001652600">
    <property type="component" value="Chromosome 3"/>
</dbReference>
<accession>A0ABM3KLM7</accession>
<gene>
    <name evidence="3" type="primary">LOC103485378</name>
</gene>
<dbReference type="CDD" id="cd03041">
    <property type="entry name" value="GST_N_2GST_N"/>
    <property type="match status" value="1"/>
</dbReference>
<dbReference type="PANTHER" id="PTHR45288">
    <property type="entry name" value="THIOREDOXIN FAMILY PROTEIN"/>
    <property type="match status" value="1"/>
</dbReference>
<organism evidence="2 3">
    <name type="scientific">Cucumis melo</name>
    <name type="common">Muskmelon</name>
    <dbReference type="NCBI Taxonomy" id="3656"/>
    <lineage>
        <taxon>Eukaryota</taxon>
        <taxon>Viridiplantae</taxon>
        <taxon>Streptophyta</taxon>
        <taxon>Embryophyta</taxon>
        <taxon>Tracheophyta</taxon>
        <taxon>Spermatophyta</taxon>
        <taxon>Magnoliopsida</taxon>
        <taxon>eudicotyledons</taxon>
        <taxon>Gunneridae</taxon>
        <taxon>Pentapetalae</taxon>
        <taxon>rosids</taxon>
        <taxon>fabids</taxon>
        <taxon>Cucurbitales</taxon>
        <taxon>Cucurbitaceae</taxon>
        <taxon>Benincaseae</taxon>
        <taxon>Cucumis</taxon>
    </lineage>
</organism>
<proteinExistence type="predicted"/>
<dbReference type="PROSITE" id="PS50404">
    <property type="entry name" value="GST_NTER"/>
    <property type="match status" value="2"/>
</dbReference>
<dbReference type="Gene3D" id="3.40.30.10">
    <property type="entry name" value="Glutaredoxin"/>
    <property type="match status" value="2"/>
</dbReference>
<dbReference type="InterPro" id="IPR004045">
    <property type="entry name" value="Glutathione_S-Trfase_N"/>
</dbReference>
<dbReference type="RefSeq" id="XP_050938670.1">
    <property type="nucleotide sequence ID" value="XM_051082713.1"/>
</dbReference>
<dbReference type="GeneID" id="103485378"/>
<dbReference type="PANTHER" id="PTHR45288:SF2">
    <property type="entry name" value="THIOREDOXIN FAMILY PROTEIN"/>
    <property type="match status" value="1"/>
</dbReference>